<proteinExistence type="inferred from homology"/>
<keyword evidence="3 6" id="KW-0812">Transmembrane</keyword>
<keyword evidence="8" id="KW-1185">Reference proteome</keyword>
<dbReference type="SUPFAM" id="SSF140478">
    <property type="entry name" value="LemA-like"/>
    <property type="match status" value="1"/>
</dbReference>
<comment type="subcellular location">
    <subcellularLocation>
        <location evidence="1">Membrane</location>
        <topology evidence="1">Single-pass membrane protein</topology>
    </subcellularLocation>
</comment>
<gene>
    <name evidence="7" type="ORF">FBF37_02805</name>
</gene>
<accession>A0A4P9A3H6</accession>
<dbReference type="KEGG" id="nft:FBF37_02805"/>
<dbReference type="OrthoDB" id="9804152at2"/>
<reference evidence="7 8" key="1">
    <citation type="submission" date="2019-04" db="EMBL/GenBank/DDBJ databases">
        <title>Saccharibacteria TM7 genomes.</title>
        <authorList>
            <person name="Bor B."/>
            <person name="He X."/>
            <person name="Chen T."/>
            <person name="Dewhirst F.E."/>
        </authorList>
    </citation>
    <scope>NUCLEOTIDE SEQUENCE [LARGE SCALE GENOMIC DNA]</scope>
    <source>
        <strain evidence="7 8">BB001</strain>
    </source>
</reference>
<dbReference type="AlphaFoldDB" id="A0A4P9A3H6"/>
<evidence type="ECO:0000256" key="5">
    <source>
        <dbReference type="ARBA" id="ARBA00023136"/>
    </source>
</evidence>
<keyword evidence="4 6" id="KW-1133">Transmembrane helix</keyword>
<sequence>MSSIIIALIVVGVVLVLAIGFIVATYNGLVTLRNRVEEAWSDITVQLKRRTDLIPNLVNSVKGYATHEKEVFEKVTEARSAIMDAKGVKDTAEAENMLEGALKSLFAVAEAYPDLKANQNFMQLQQELVDTEDKIQASRRFYNGGVRDLNTKIQTFPANIVAGMFNFQAKEFFEVEDRASVENPVEVKF</sequence>
<dbReference type="EMBL" id="CP040004">
    <property type="protein sequence ID" value="QCT42384.1"/>
    <property type="molecule type" value="Genomic_DNA"/>
</dbReference>
<evidence type="ECO:0000256" key="3">
    <source>
        <dbReference type="ARBA" id="ARBA00022692"/>
    </source>
</evidence>
<dbReference type="GO" id="GO:0016020">
    <property type="term" value="C:membrane"/>
    <property type="evidence" value="ECO:0007669"/>
    <property type="project" value="UniProtKB-SubCell"/>
</dbReference>
<evidence type="ECO:0000256" key="4">
    <source>
        <dbReference type="ARBA" id="ARBA00022989"/>
    </source>
</evidence>
<organism evidence="7 8">
    <name type="scientific">Candidatus Nanosynbacter featherlites</name>
    <dbReference type="NCBI Taxonomy" id="2572088"/>
    <lineage>
        <taxon>Bacteria</taxon>
        <taxon>Candidatus Saccharimonadota</taxon>
        <taxon>Candidatus Saccharimonadia</taxon>
        <taxon>Candidatus Nanosynbacterales</taxon>
        <taxon>Candidatus Nanosynbacteraceae</taxon>
        <taxon>Candidatus Nanosynbacter</taxon>
    </lineage>
</organism>
<dbReference type="Proteomes" id="UP000310639">
    <property type="component" value="Chromosome"/>
</dbReference>
<feature type="transmembrane region" description="Helical" evidence="6">
    <location>
        <begin position="6"/>
        <end position="26"/>
    </location>
</feature>
<protein>
    <submittedName>
        <fullName evidence="7">LemA family protein</fullName>
    </submittedName>
</protein>
<dbReference type="Gene3D" id="1.20.1440.20">
    <property type="entry name" value="LemA-like domain"/>
    <property type="match status" value="1"/>
</dbReference>
<evidence type="ECO:0000313" key="7">
    <source>
        <dbReference type="EMBL" id="QCT42384.1"/>
    </source>
</evidence>
<dbReference type="Pfam" id="PF04011">
    <property type="entry name" value="LemA"/>
    <property type="match status" value="1"/>
</dbReference>
<dbReference type="PANTHER" id="PTHR34478:SF2">
    <property type="entry name" value="MEMBRANE PROTEIN"/>
    <property type="match status" value="1"/>
</dbReference>
<dbReference type="RefSeq" id="WP_138079287.1">
    <property type="nucleotide sequence ID" value="NZ_CP040004.1"/>
</dbReference>
<dbReference type="PANTHER" id="PTHR34478">
    <property type="entry name" value="PROTEIN LEMA"/>
    <property type="match status" value="1"/>
</dbReference>
<evidence type="ECO:0000256" key="1">
    <source>
        <dbReference type="ARBA" id="ARBA00004167"/>
    </source>
</evidence>
<evidence type="ECO:0000256" key="6">
    <source>
        <dbReference type="SAM" id="Phobius"/>
    </source>
</evidence>
<comment type="similarity">
    <text evidence="2">Belongs to the LemA family.</text>
</comment>
<name>A0A4P9A3H6_9BACT</name>
<evidence type="ECO:0000256" key="2">
    <source>
        <dbReference type="ARBA" id="ARBA00008854"/>
    </source>
</evidence>
<dbReference type="InterPro" id="IPR023353">
    <property type="entry name" value="LemA-like_dom_sf"/>
</dbReference>
<dbReference type="InterPro" id="IPR007156">
    <property type="entry name" value="MamQ_LemA"/>
</dbReference>
<evidence type="ECO:0000313" key="8">
    <source>
        <dbReference type="Proteomes" id="UP000310639"/>
    </source>
</evidence>
<keyword evidence="5 6" id="KW-0472">Membrane</keyword>